<organism evidence="14 15">
    <name type="scientific">Actinomycetospora termitidis</name>
    <dbReference type="NCBI Taxonomy" id="3053470"/>
    <lineage>
        <taxon>Bacteria</taxon>
        <taxon>Bacillati</taxon>
        <taxon>Actinomycetota</taxon>
        <taxon>Actinomycetes</taxon>
        <taxon>Pseudonocardiales</taxon>
        <taxon>Pseudonocardiaceae</taxon>
        <taxon>Actinomycetospora</taxon>
    </lineage>
</organism>
<keyword evidence="4 8" id="KW-0521">NADP</keyword>
<keyword evidence="15" id="KW-1185">Reference proteome</keyword>
<dbReference type="InterPro" id="IPR036291">
    <property type="entry name" value="NAD(P)-bd_dom_sf"/>
</dbReference>
<dbReference type="NCBIfam" id="NF000744">
    <property type="entry name" value="PRK00045.1-3"/>
    <property type="match status" value="1"/>
</dbReference>
<evidence type="ECO:0000256" key="2">
    <source>
        <dbReference type="ARBA" id="ARBA00005916"/>
    </source>
</evidence>
<dbReference type="SUPFAM" id="SSF69742">
    <property type="entry name" value="Glutamyl tRNA-reductase catalytic, N-terminal domain"/>
    <property type="match status" value="1"/>
</dbReference>
<dbReference type="Pfam" id="PF00745">
    <property type="entry name" value="GlutR_dimer"/>
    <property type="match status" value="1"/>
</dbReference>
<evidence type="ECO:0000256" key="6">
    <source>
        <dbReference type="ARBA" id="ARBA00023244"/>
    </source>
</evidence>
<evidence type="ECO:0000259" key="12">
    <source>
        <dbReference type="Pfam" id="PF01488"/>
    </source>
</evidence>
<feature type="domain" description="Quinate/shikimate 5-dehydrogenase/glutamyl-tRNA reductase" evidence="12">
    <location>
        <begin position="174"/>
        <end position="304"/>
    </location>
</feature>
<evidence type="ECO:0000256" key="5">
    <source>
        <dbReference type="ARBA" id="ARBA00023002"/>
    </source>
</evidence>
<dbReference type="InterPro" id="IPR000343">
    <property type="entry name" value="4pyrrol_synth_GluRdtase"/>
</dbReference>
<comment type="subunit">
    <text evidence="8">Homodimer.</text>
</comment>
<dbReference type="InterPro" id="IPR036343">
    <property type="entry name" value="GluRdtase_N_sf"/>
</dbReference>
<dbReference type="Pfam" id="PF01488">
    <property type="entry name" value="Shikimate_DH"/>
    <property type="match status" value="1"/>
</dbReference>
<feature type="site" description="Important for activity" evidence="8">
    <location>
        <position position="99"/>
    </location>
</feature>
<dbReference type="InterPro" id="IPR036453">
    <property type="entry name" value="GluRdtase_dimer_dom_sf"/>
</dbReference>
<comment type="miscellaneous">
    <text evidence="8">During catalysis, the active site Cys acts as a nucleophile attacking the alpha-carbonyl group of tRNA-bound glutamate with the formation of a thioester intermediate between enzyme and glutamate, and the concomitant release of tRNA(Glu). The thioester intermediate is finally reduced by direct hydride transfer from NADPH, to form the product GSA.</text>
</comment>
<dbReference type="Gene3D" id="3.30.460.30">
    <property type="entry name" value="Glutamyl-tRNA reductase, N-terminal domain"/>
    <property type="match status" value="1"/>
</dbReference>
<reference evidence="14 15" key="1">
    <citation type="submission" date="2023-06" db="EMBL/GenBank/DDBJ databases">
        <title>Actinomycetospora Odt1-22.</title>
        <authorList>
            <person name="Supong K."/>
        </authorList>
    </citation>
    <scope>NUCLEOTIDE SEQUENCE [LARGE SCALE GENOMIC DNA]</scope>
    <source>
        <strain evidence="14 15">Odt1-22</strain>
    </source>
</reference>
<dbReference type="Pfam" id="PF05201">
    <property type="entry name" value="GlutR_N"/>
    <property type="match status" value="1"/>
</dbReference>
<evidence type="ECO:0000256" key="8">
    <source>
        <dbReference type="HAMAP-Rule" id="MF_00087"/>
    </source>
</evidence>
<evidence type="ECO:0000313" key="15">
    <source>
        <dbReference type="Proteomes" id="UP001231924"/>
    </source>
</evidence>
<dbReference type="EC" id="1.2.1.70" evidence="3 8"/>
<evidence type="ECO:0000256" key="4">
    <source>
        <dbReference type="ARBA" id="ARBA00022857"/>
    </source>
</evidence>
<dbReference type="PROSITE" id="PS00747">
    <property type="entry name" value="GLUTR"/>
    <property type="match status" value="1"/>
</dbReference>
<feature type="domain" description="Glutamyl-tRNA reductase N-terminal" evidence="13">
    <location>
        <begin position="6"/>
        <end position="156"/>
    </location>
</feature>
<dbReference type="Gene3D" id="3.40.50.720">
    <property type="entry name" value="NAD(P)-binding Rossmann-like Domain"/>
    <property type="match status" value="1"/>
</dbReference>
<name>A0ABT7M3S1_9PSEU</name>
<dbReference type="InterPro" id="IPR018214">
    <property type="entry name" value="GluRdtase_CS"/>
</dbReference>
<feature type="domain" description="Tetrapyrrole biosynthesis glutamyl-tRNA reductase dimerisation" evidence="11">
    <location>
        <begin position="324"/>
        <end position="421"/>
    </location>
</feature>
<feature type="binding site" evidence="8">
    <location>
        <position position="109"/>
    </location>
    <ligand>
        <name>substrate</name>
    </ligand>
</feature>
<feature type="binding site" evidence="8">
    <location>
        <begin position="189"/>
        <end position="194"/>
    </location>
    <ligand>
        <name>NADP(+)</name>
        <dbReference type="ChEBI" id="CHEBI:58349"/>
    </ligand>
</feature>
<keyword evidence="5 8" id="KW-0560">Oxidoreductase</keyword>
<feature type="binding site" evidence="8">
    <location>
        <position position="120"/>
    </location>
    <ligand>
        <name>substrate</name>
    </ligand>
</feature>
<sequence>MSLLLVGVSHRTAPVSVLERVAISGEDTAKVLDELISGEHVSEAVVLSTCNRIEIYAVVETFHGGLTEVSGVLARHAQAEVSDLTDHLYVHYAGSAVEHLFSVAAGLDSMVVGEAQILGQLRAAYSTARELGTVGTVLHEVAQQALRVGKRVQSETGIDAAGASVVTEALDDAAAALDGLVGRRALVVGSGSMGGLSAAALRRRGVGEIVVANRTPERAERLAEITAAEGTPAHAVGLDGLGAALATADVVVVSTGAVGTVVDLETVRAARTRSDRVLVVCDLGLPRDVAPEVGELPGVTLVDLATLGDRLRDAAAGHAVDATRALVAEEVRAYLAAQRSAEVTPTVTALRRRAAEVVDAELLRLDGRLPGLEADVRGEVAKTVRRVVDKLLHTPTVQVKKLAQSPGGDTYAEALRELFELDPQAPAAVASGPVGERVTAPDVVKTESAAHLEGDEVDHALAAQSGDGGPTIATGGRR</sequence>
<feature type="binding site" evidence="8">
    <location>
        <begin position="114"/>
        <end position="116"/>
    </location>
    <ligand>
        <name>substrate</name>
    </ligand>
</feature>
<keyword evidence="6 8" id="KW-0627">Porphyrin biosynthesis</keyword>
<comment type="caution">
    <text evidence="14">The sequence shown here is derived from an EMBL/GenBank/DDBJ whole genome shotgun (WGS) entry which is preliminary data.</text>
</comment>
<dbReference type="PIRSF" id="PIRSF000445">
    <property type="entry name" value="4pyrrol_synth_GluRdtase"/>
    <property type="match status" value="1"/>
</dbReference>
<evidence type="ECO:0000259" key="11">
    <source>
        <dbReference type="Pfam" id="PF00745"/>
    </source>
</evidence>
<accession>A0ABT7M3S1</accession>
<dbReference type="RefSeq" id="WP_286051418.1">
    <property type="nucleotide sequence ID" value="NZ_JASVWF010000001.1"/>
</dbReference>
<dbReference type="HAMAP" id="MF_00087">
    <property type="entry name" value="Glu_tRNA_reductase"/>
    <property type="match status" value="1"/>
</dbReference>
<feature type="active site" description="Nucleophile" evidence="8">
    <location>
        <position position="50"/>
    </location>
</feature>
<feature type="binding site" evidence="8">
    <location>
        <begin position="49"/>
        <end position="52"/>
    </location>
    <ligand>
        <name>substrate</name>
    </ligand>
</feature>
<evidence type="ECO:0000313" key="14">
    <source>
        <dbReference type="EMBL" id="MDL5155318.1"/>
    </source>
</evidence>
<comment type="catalytic activity">
    <reaction evidence="7 8 9">
        <text>(S)-4-amino-5-oxopentanoate + tRNA(Glu) + NADP(+) = L-glutamyl-tRNA(Glu) + NADPH + H(+)</text>
        <dbReference type="Rhea" id="RHEA:12344"/>
        <dbReference type="Rhea" id="RHEA-COMP:9663"/>
        <dbReference type="Rhea" id="RHEA-COMP:9680"/>
        <dbReference type="ChEBI" id="CHEBI:15378"/>
        <dbReference type="ChEBI" id="CHEBI:57501"/>
        <dbReference type="ChEBI" id="CHEBI:57783"/>
        <dbReference type="ChEBI" id="CHEBI:58349"/>
        <dbReference type="ChEBI" id="CHEBI:78442"/>
        <dbReference type="ChEBI" id="CHEBI:78520"/>
        <dbReference type="EC" id="1.2.1.70"/>
    </reaction>
</comment>
<dbReference type="PANTHER" id="PTHR43013">
    <property type="entry name" value="GLUTAMYL-TRNA REDUCTASE"/>
    <property type="match status" value="1"/>
</dbReference>
<evidence type="ECO:0000256" key="3">
    <source>
        <dbReference type="ARBA" id="ARBA00012970"/>
    </source>
</evidence>
<feature type="region of interest" description="Disordered" evidence="10">
    <location>
        <begin position="452"/>
        <end position="478"/>
    </location>
</feature>
<evidence type="ECO:0000259" key="13">
    <source>
        <dbReference type="Pfam" id="PF05201"/>
    </source>
</evidence>
<comment type="similarity">
    <text evidence="2 8 9">Belongs to the glutamyl-tRNA reductase family.</text>
</comment>
<evidence type="ECO:0000256" key="9">
    <source>
        <dbReference type="RuleBase" id="RU000584"/>
    </source>
</evidence>
<evidence type="ECO:0000256" key="7">
    <source>
        <dbReference type="ARBA" id="ARBA00047464"/>
    </source>
</evidence>
<evidence type="ECO:0000256" key="1">
    <source>
        <dbReference type="ARBA" id="ARBA00005059"/>
    </source>
</evidence>
<dbReference type="PANTHER" id="PTHR43013:SF1">
    <property type="entry name" value="GLUTAMYL-TRNA REDUCTASE"/>
    <property type="match status" value="1"/>
</dbReference>
<dbReference type="InterPro" id="IPR015896">
    <property type="entry name" value="4pyrrol_synth_GluRdtase_dimer"/>
</dbReference>
<dbReference type="SUPFAM" id="SSF69075">
    <property type="entry name" value="Glutamyl tRNA-reductase dimerization domain"/>
    <property type="match status" value="1"/>
</dbReference>
<dbReference type="NCBIfam" id="TIGR01035">
    <property type="entry name" value="hemA"/>
    <property type="match status" value="1"/>
</dbReference>
<evidence type="ECO:0000256" key="10">
    <source>
        <dbReference type="SAM" id="MobiDB-lite"/>
    </source>
</evidence>
<comment type="function">
    <text evidence="8">Catalyzes the NADPH-dependent reduction of glutamyl-tRNA(Glu) to glutamate 1-semialdehyde (GSA).</text>
</comment>
<dbReference type="Proteomes" id="UP001231924">
    <property type="component" value="Unassembled WGS sequence"/>
</dbReference>
<protein>
    <recommendedName>
        <fullName evidence="3 8">Glutamyl-tRNA reductase</fullName>
        <shortName evidence="8">GluTR</shortName>
        <ecNumber evidence="3 8">1.2.1.70</ecNumber>
    </recommendedName>
</protein>
<gene>
    <name evidence="8" type="primary">hemA</name>
    <name evidence="14" type="ORF">QRT03_05075</name>
</gene>
<dbReference type="SUPFAM" id="SSF51735">
    <property type="entry name" value="NAD(P)-binding Rossmann-fold domains"/>
    <property type="match status" value="1"/>
</dbReference>
<proteinExistence type="inferred from homology"/>
<dbReference type="InterPro" id="IPR006151">
    <property type="entry name" value="Shikm_DH/Glu-tRNA_Rdtase"/>
</dbReference>
<comment type="domain">
    <text evidence="8">Possesses an unusual extended V-shaped dimeric structure with each monomer consisting of three distinct domains arranged along a curved 'spinal' alpha-helix. The N-terminal catalytic domain specifically recognizes the glutamate moiety of the substrate. The second domain is the NADPH-binding domain, and the third C-terminal domain is responsible for dimerization.</text>
</comment>
<dbReference type="GO" id="GO:0008883">
    <property type="term" value="F:glutamyl-tRNA reductase activity"/>
    <property type="evidence" value="ECO:0007669"/>
    <property type="project" value="UniProtKB-EC"/>
</dbReference>
<comment type="pathway">
    <text evidence="1 8 9">Porphyrin-containing compound metabolism; protoporphyrin-IX biosynthesis; 5-aminolevulinate from L-glutamyl-tRNA(Glu): step 1/2.</text>
</comment>
<dbReference type="EMBL" id="JASVWF010000001">
    <property type="protein sequence ID" value="MDL5155318.1"/>
    <property type="molecule type" value="Genomic_DNA"/>
</dbReference>
<dbReference type="InterPro" id="IPR015895">
    <property type="entry name" value="4pyrrol_synth_GluRdtase_N"/>
</dbReference>
<dbReference type="CDD" id="cd05213">
    <property type="entry name" value="NAD_bind_Glutamyl_tRNA_reduct"/>
    <property type="match status" value="1"/>
</dbReference>